<keyword evidence="6" id="KW-0503">Monooxygenase</keyword>
<dbReference type="STRING" id="1317117.ATO7_08657"/>
<dbReference type="SUPFAM" id="SSF51905">
    <property type="entry name" value="FAD/NAD(P)-binding domain"/>
    <property type="match status" value="2"/>
</dbReference>
<name>A0A1Y1SDM7_9GAMM</name>
<dbReference type="AlphaFoldDB" id="A0A1Y1SDM7"/>
<evidence type="ECO:0000313" key="7">
    <source>
        <dbReference type="Proteomes" id="UP000192342"/>
    </source>
</evidence>
<evidence type="ECO:0000256" key="4">
    <source>
        <dbReference type="ARBA" id="ARBA00022857"/>
    </source>
</evidence>
<accession>A0A1Y1SDM7</accession>
<proteinExistence type="inferred from homology"/>
<dbReference type="PRINTS" id="PR00370">
    <property type="entry name" value="FMOXYGENASE"/>
</dbReference>
<dbReference type="InterPro" id="IPR050346">
    <property type="entry name" value="FMO-like"/>
</dbReference>
<dbReference type="Gene3D" id="3.50.50.60">
    <property type="entry name" value="FAD/NAD(P)-binding domain"/>
    <property type="match status" value="1"/>
</dbReference>
<gene>
    <name evidence="6" type="ORF">ATO7_08657</name>
</gene>
<dbReference type="InterPro" id="IPR036188">
    <property type="entry name" value="FAD/NAD-bd_sf"/>
</dbReference>
<keyword evidence="7" id="KW-1185">Reference proteome</keyword>
<reference evidence="6 7" key="1">
    <citation type="submission" date="2013-04" db="EMBL/GenBank/DDBJ databases">
        <title>Oceanococcus atlanticus 22II-S10r2 Genome Sequencing.</title>
        <authorList>
            <person name="Lai Q."/>
            <person name="Li G."/>
            <person name="Shao Z."/>
        </authorList>
    </citation>
    <scope>NUCLEOTIDE SEQUENCE [LARGE SCALE GENOMIC DNA]</scope>
    <source>
        <strain evidence="6 7">22II-S10r2</strain>
    </source>
</reference>
<dbReference type="InterPro" id="IPR000960">
    <property type="entry name" value="Flavin_mOase"/>
</dbReference>
<comment type="caution">
    <text evidence="6">The sequence shown here is derived from an EMBL/GenBank/DDBJ whole genome shotgun (WGS) entry which is preliminary data.</text>
</comment>
<dbReference type="PIRSF" id="PIRSF000332">
    <property type="entry name" value="FMO"/>
    <property type="match status" value="1"/>
</dbReference>
<dbReference type="PANTHER" id="PTHR23023">
    <property type="entry name" value="DIMETHYLANILINE MONOOXYGENASE"/>
    <property type="match status" value="1"/>
</dbReference>
<dbReference type="RefSeq" id="WP_083561297.1">
    <property type="nucleotide sequence ID" value="NZ_AQQV01000002.1"/>
</dbReference>
<keyword evidence="4" id="KW-0521">NADP</keyword>
<sequence>MYAIIGAGPTGLAMARNLHKAGLPFRGFEIHADVGGLWDAQSPTSTMYESAHLISSKRTTEFEEFPMRDEVAQYPHHSELKRYFQDYARHFELYPHFEFATEVVRAERHGEQWDLTTRCDGQEQTRRFDGLMLCNGTLHEPNQPPLPGAFSGQVMHSSAYKSAQMLDGKRVLIIGCGNSGADIAVDAVHRAASVDMSLRRGYYFLPKFVLGRPIDTLGAGQMALPRPLKQFIDGTLIRALVGKPSNYGLPDPDYKLYEAHPVLNSLLLHHAGHGDVTIRQDIKHCAGPQVSFIDGSCAEYDLIIQATGYKLHYPFIDTDELNWKGAAPQLYLNCFHPDSDNIFMMGMMEAAGLGWEARNRQAELVALYLTQLKRGAASAKRLQSDKARLAGKRLDGGYAYLKLERMAYYVNKQAYNKALNARIAALKADLPKQSEQAA</sequence>
<protein>
    <submittedName>
        <fullName evidence="6">Flavin-containing monooxygenase</fullName>
    </submittedName>
</protein>
<dbReference type="InterPro" id="IPR020946">
    <property type="entry name" value="Flavin_mOase-like"/>
</dbReference>
<evidence type="ECO:0000256" key="1">
    <source>
        <dbReference type="ARBA" id="ARBA00009183"/>
    </source>
</evidence>
<keyword evidence="5" id="KW-0560">Oxidoreductase</keyword>
<dbReference type="GO" id="GO:0050661">
    <property type="term" value="F:NADP binding"/>
    <property type="evidence" value="ECO:0007669"/>
    <property type="project" value="InterPro"/>
</dbReference>
<comment type="similarity">
    <text evidence="1">Belongs to the FMO family.</text>
</comment>
<dbReference type="GO" id="GO:0004499">
    <property type="term" value="F:N,N-dimethylaniline monooxygenase activity"/>
    <property type="evidence" value="ECO:0007669"/>
    <property type="project" value="InterPro"/>
</dbReference>
<evidence type="ECO:0000256" key="2">
    <source>
        <dbReference type="ARBA" id="ARBA00022630"/>
    </source>
</evidence>
<dbReference type="EMBL" id="AQQV01000002">
    <property type="protein sequence ID" value="ORE87097.1"/>
    <property type="molecule type" value="Genomic_DNA"/>
</dbReference>
<dbReference type="OrthoDB" id="9773233at2"/>
<evidence type="ECO:0000313" key="6">
    <source>
        <dbReference type="EMBL" id="ORE87097.1"/>
    </source>
</evidence>
<dbReference type="Pfam" id="PF00743">
    <property type="entry name" value="FMO-like"/>
    <property type="match status" value="1"/>
</dbReference>
<keyword evidence="3" id="KW-0274">FAD</keyword>
<keyword evidence="2" id="KW-0285">Flavoprotein</keyword>
<evidence type="ECO:0000256" key="3">
    <source>
        <dbReference type="ARBA" id="ARBA00022827"/>
    </source>
</evidence>
<dbReference type="GO" id="GO:0050660">
    <property type="term" value="F:flavin adenine dinucleotide binding"/>
    <property type="evidence" value="ECO:0007669"/>
    <property type="project" value="InterPro"/>
</dbReference>
<organism evidence="6 7">
    <name type="scientific">Oceanococcus atlanticus</name>
    <dbReference type="NCBI Taxonomy" id="1317117"/>
    <lineage>
        <taxon>Bacteria</taxon>
        <taxon>Pseudomonadati</taxon>
        <taxon>Pseudomonadota</taxon>
        <taxon>Gammaproteobacteria</taxon>
        <taxon>Chromatiales</taxon>
        <taxon>Oceanococcaceae</taxon>
        <taxon>Oceanococcus</taxon>
    </lineage>
</organism>
<evidence type="ECO:0000256" key="5">
    <source>
        <dbReference type="ARBA" id="ARBA00023002"/>
    </source>
</evidence>
<dbReference type="Proteomes" id="UP000192342">
    <property type="component" value="Unassembled WGS sequence"/>
</dbReference>